<keyword evidence="3" id="KW-1185">Reference proteome</keyword>
<dbReference type="KEGG" id="phet:94288192"/>
<dbReference type="GeneID" id="94288192"/>
<organism evidence="2 3">
    <name type="scientific">Porcisia hertigi</name>
    <dbReference type="NCBI Taxonomy" id="2761500"/>
    <lineage>
        <taxon>Eukaryota</taxon>
        <taxon>Discoba</taxon>
        <taxon>Euglenozoa</taxon>
        <taxon>Kinetoplastea</taxon>
        <taxon>Metakinetoplastina</taxon>
        <taxon>Trypanosomatida</taxon>
        <taxon>Trypanosomatidae</taxon>
        <taxon>Leishmaniinae</taxon>
        <taxon>Porcisia</taxon>
    </lineage>
</organism>
<dbReference type="Proteomes" id="UP000674318">
    <property type="component" value="Unassembled WGS sequence"/>
</dbReference>
<dbReference type="EMBL" id="JAFJZO010000033">
    <property type="protein sequence ID" value="KAG5495020.1"/>
    <property type="molecule type" value="Genomic_DNA"/>
</dbReference>
<reference evidence="2 3" key="1">
    <citation type="submission" date="2021-02" db="EMBL/GenBank/DDBJ databases">
        <title>Porcisia hertigi Genome sequencing and assembly.</title>
        <authorList>
            <person name="Almutairi H."/>
            <person name="Gatherer D."/>
        </authorList>
    </citation>
    <scope>NUCLEOTIDE SEQUENCE [LARGE SCALE GENOMIC DNA]</scope>
    <source>
        <strain evidence="2 3">C119</strain>
    </source>
</reference>
<name>A0A836L571_9TRYP</name>
<evidence type="ECO:0000313" key="2">
    <source>
        <dbReference type="EMBL" id="KAG5495020.1"/>
    </source>
</evidence>
<sequence>MLNGVSDVLTPWTAPRILHIMETASAFRKRGGNPPRGGVPADGAADMESLLQLANQLPDVAGRVMAAPLFAQRPLVESHNSGPLPLTTVAPGAPSDEASSTSIIYEDARNMCTAALAVHRSAWRAEAPNDGEPSRNDQSFRWLHHSEAQTAAAELEEVRFAAEFSEPCIRGSFPDVAAALRHVLPEVDGGILSASGEVHVQGTSNRGAPNLFQDRLSFMLSPPSVSHATLPVKSVSSPNTINGGGSTTTHRLRLIQPSPSAASAEQQSLVLETIPPPSLLSIEAYGPPGHAMFDRSCVAYTFSSDEREELMASLCTKPLPLQVFRNEEVEVRCGSGALIDCEASTPLSIGIGAAATAPVHVAHDGLPLSASRGAQSRRINGDGWSVSSGWSSRSNSEPRDNMDRDKAKEEASQDMEKADAANSEAEPPNRAVTADRDALTPELTSAVRLPSAVSTTRTWINDDDHLVLENGRITVQKKKMRPVKNMLACHPLPTVVRAPFVDPSLLTAEVSTRLAEGQGFTSGITDDTGHVNAMNDGSTVECAPDGKKRVAGAKRSRDSTTVSAPVHEETTSTSADPQKKITAGTKTGVKRSAASAEVSGEVARVPTDISTRPVVRLSQEEMLEFIEGLRVSDTLRRALLVGAAAPAVTQAAPVNTPGTVGEGQGETGGVPEAH</sequence>
<proteinExistence type="predicted"/>
<dbReference type="RefSeq" id="XP_067754272.1">
    <property type="nucleotide sequence ID" value="XM_067898115.1"/>
</dbReference>
<feature type="compositionally biased region" description="Basic and acidic residues" evidence="1">
    <location>
        <begin position="396"/>
        <end position="419"/>
    </location>
</feature>
<protein>
    <submittedName>
        <fullName evidence="2">Uncharacterized protein</fullName>
    </submittedName>
</protein>
<feature type="region of interest" description="Disordered" evidence="1">
    <location>
        <begin position="543"/>
        <end position="579"/>
    </location>
</feature>
<dbReference type="OrthoDB" id="265384at2759"/>
<gene>
    <name evidence="2" type="ORF">JKF63_02072</name>
</gene>
<feature type="compositionally biased region" description="Low complexity" evidence="1">
    <location>
        <begin position="385"/>
        <end position="395"/>
    </location>
</feature>
<feature type="region of interest" description="Disordered" evidence="1">
    <location>
        <begin position="653"/>
        <end position="674"/>
    </location>
</feature>
<feature type="region of interest" description="Disordered" evidence="1">
    <location>
        <begin position="372"/>
        <end position="436"/>
    </location>
</feature>
<dbReference type="AlphaFoldDB" id="A0A836L571"/>
<evidence type="ECO:0000313" key="3">
    <source>
        <dbReference type="Proteomes" id="UP000674318"/>
    </source>
</evidence>
<accession>A0A836L571</accession>
<evidence type="ECO:0000256" key="1">
    <source>
        <dbReference type="SAM" id="MobiDB-lite"/>
    </source>
</evidence>
<comment type="caution">
    <text evidence="2">The sequence shown here is derived from an EMBL/GenBank/DDBJ whole genome shotgun (WGS) entry which is preliminary data.</text>
</comment>